<dbReference type="Gene3D" id="2.160.10.10">
    <property type="entry name" value="Hexapeptide repeat proteins"/>
    <property type="match status" value="1"/>
</dbReference>
<dbReference type="STRING" id="1379270.GEMMAAP_12580"/>
<dbReference type="KEGG" id="gph:GEMMAAP_12580"/>
<dbReference type="RefSeq" id="WP_026849478.1">
    <property type="nucleotide sequence ID" value="NZ_CP011454.1"/>
</dbReference>
<evidence type="ECO:0000256" key="1">
    <source>
        <dbReference type="ARBA" id="ARBA00022679"/>
    </source>
</evidence>
<accession>A0A143BLD5</accession>
<proteinExistence type="predicted"/>
<dbReference type="EMBL" id="CP011454">
    <property type="protein sequence ID" value="AMW05413.1"/>
    <property type="molecule type" value="Genomic_DNA"/>
</dbReference>
<dbReference type="InterPro" id="IPR050065">
    <property type="entry name" value="GlmU-like"/>
</dbReference>
<keyword evidence="5" id="KW-1185">Reference proteome</keyword>
<dbReference type="Gene3D" id="3.90.550.10">
    <property type="entry name" value="Spore Coat Polysaccharide Biosynthesis Protein SpsA, Chain A"/>
    <property type="match status" value="1"/>
</dbReference>
<evidence type="ECO:0000259" key="3">
    <source>
        <dbReference type="Pfam" id="PF00483"/>
    </source>
</evidence>
<sequence>MKVIIPLAGKGTRLRPHTHVVPKPMLKVAGRPVMSYVMDDVQKLGNVEQVVYITGHLKEKVEAFAPTAYDIPSVFIEQDVQDGTAGAVARAKDFIDAPVLIIFVDTIFDADLSILKDSQDDGIIWTKEVEDYQRFGVVVTNEDGHMTRIVEKPKEPISKRANIGLYYIRNWKLLLEGIAHVLTTAPNKGEWYLTDAFQYMIEHGAKIKVVDVDGWYDAGQLETLLETNRVMLDKGRARKPASLGEGATIVEPVYIEEGCVVEHATVGPNVSLGAGSVVRHSTVRDTVAGERVTITNASLHDCFLGDRVVVQGVSGSLNIGDDSYIQGEG</sequence>
<name>A0A143BLD5_9BACT</name>
<keyword evidence="1" id="KW-0808">Transferase</keyword>
<organism evidence="4 5">
    <name type="scientific">Gemmatimonas phototrophica</name>
    <dbReference type="NCBI Taxonomy" id="1379270"/>
    <lineage>
        <taxon>Bacteria</taxon>
        <taxon>Pseudomonadati</taxon>
        <taxon>Gemmatimonadota</taxon>
        <taxon>Gemmatimonadia</taxon>
        <taxon>Gemmatimonadales</taxon>
        <taxon>Gemmatimonadaceae</taxon>
        <taxon>Gemmatimonas</taxon>
    </lineage>
</organism>
<dbReference type="OrthoDB" id="9803871at2"/>
<dbReference type="Pfam" id="PF00483">
    <property type="entry name" value="NTP_transferase"/>
    <property type="match status" value="1"/>
</dbReference>
<keyword evidence="2" id="KW-0548">Nucleotidyltransferase</keyword>
<feature type="domain" description="Nucleotidyl transferase" evidence="3">
    <location>
        <begin position="4"/>
        <end position="231"/>
    </location>
</feature>
<dbReference type="InterPro" id="IPR029044">
    <property type="entry name" value="Nucleotide-diphossugar_trans"/>
</dbReference>
<evidence type="ECO:0000313" key="5">
    <source>
        <dbReference type="Proteomes" id="UP000076404"/>
    </source>
</evidence>
<dbReference type="PANTHER" id="PTHR43584:SF8">
    <property type="entry name" value="N-ACETYLMURAMATE ALPHA-1-PHOSPHATE URIDYLYLTRANSFERASE"/>
    <property type="match status" value="1"/>
</dbReference>
<protein>
    <recommendedName>
        <fullName evidence="3">Nucleotidyl transferase domain-containing protein</fullName>
    </recommendedName>
</protein>
<dbReference type="CDD" id="cd04181">
    <property type="entry name" value="NTP_transferase"/>
    <property type="match status" value="1"/>
</dbReference>
<dbReference type="InterPro" id="IPR005835">
    <property type="entry name" value="NTP_transferase_dom"/>
</dbReference>
<dbReference type="AlphaFoldDB" id="A0A143BLD5"/>
<dbReference type="SUPFAM" id="SSF53448">
    <property type="entry name" value="Nucleotide-diphospho-sugar transferases"/>
    <property type="match status" value="1"/>
</dbReference>
<dbReference type="Proteomes" id="UP000076404">
    <property type="component" value="Chromosome"/>
</dbReference>
<reference evidence="4 5" key="1">
    <citation type="journal article" date="2014" name="Proc. Natl. Acad. Sci. U.S.A.">
        <title>Functional type 2 photosynthetic reaction centers found in the rare bacterial phylum Gemmatimonadetes.</title>
        <authorList>
            <person name="Zeng Y."/>
            <person name="Feng F."/>
            <person name="Medova H."/>
            <person name="Dean J."/>
            <person name="Koblizek M."/>
        </authorList>
    </citation>
    <scope>NUCLEOTIDE SEQUENCE [LARGE SCALE GENOMIC DNA]</scope>
    <source>
        <strain evidence="4 5">AP64</strain>
    </source>
</reference>
<gene>
    <name evidence="4" type="ORF">GEMMAAP_12580</name>
</gene>
<dbReference type="PANTHER" id="PTHR43584">
    <property type="entry name" value="NUCLEOTIDYL TRANSFERASE"/>
    <property type="match status" value="1"/>
</dbReference>
<evidence type="ECO:0000313" key="4">
    <source>
        <dbReference type="EMBL" id="AMW05413.1"/>
    </source>
</evidence>
<reference evidence="4 5" key="2">
    <citation type="journal article" date="2016" name="Environ. Microbiol. Rep.">
        <title>Metagenomic evidence for the presence of phototrophic Gemmatimonadetes bacteria in diverse environments.</title>
        <authorList>
            <person name="Zeng Y."/>
            <person name="Baumbach J."/>
            <person name="Barbosa E.G."/>
            <person name="Azevedo V."/>
            <person name="Zhang C."/>
            <person name="Koblizek M."/>
        </authorList>
    </citation>
    <scope>NUCLEOTIDE SEQUENCE [LARGE SCALE GENOMIC DNA]</scope>
    <source>
        <strain evidence="4 5">AP64</strain>
    </source>
</reference>
<dbReference type="eggNOG" id="COG1208">
    <property type="taxonomic scope" value="Bacteria"/>
</dbReference>
<dbReference type="GO" id="GO:0016779">
    <property type="term" value="F:nucleotidyltransferase activity"/>
    <property type="evidence" value="ECO:0007669"/>
    <property type="project" value="UniProtKB-KW"/>
</dbReference>
<evidence type="ECO:0000256" key="2">
    <source>
        <dbReference type="ARBA" id="ARBA00022695"/>
    </source>
</evidence>